<name>A0A0Q9YIG3_9GAMM</name>
<dbReference type="CDD" id="cd06174">
    <property type="entry name" value="MFS"/>
    <property type="match status" value="1"/>
</dbReference>
<gene>
    <name evidence="7" type="primary">yjjL</name>
    <name evidence="7" type="ORF">CC99x_02454</name>
</gene>
<feature type="transmembrane region" description="Helical" evidence="5">
    <location>
        <begin position="405"/>
        <end position="425"/>
    </location>
</feature>
<reference evidence="7" key="1">
    <citation type="submission" date="2015-09" db="EMBL/GenBank/DDBJ databases">
        <title>Draft Genome Sequences of Two Novel Amoeba-resistant Intranuclear Bacteria, Candidatus Berkiella cookevillensis and Candidatus Berkiella aquae.</title>
        <authorList>
            <person name="Mehari Y.T."/>
            <person name="Arivett B.A."/>
            <person name="Farone A.L."/>
            <person name="Gunderson J.H."/>
            <person name="Farone M.B."/>
        </authorList>
    </citation>
    <scope>NUCLEOTIDE SEQUENCE [LARGE SCALE GENOMIC DNA]</scope>
    <source>
        <strain evidence="7">CC99</strain>
    </source>
</reference>
<feature type="transmembrane region" description="Helical" evidence="5">
    <location>
        <begin position="25"/>
        <end position="46"/>
    </location>
</feature>
<feature type="transmembrane region" description="Helical" evidence="5">
    <location>
        <begin position="153"/>
        <end position="171"/>
    </location>
</feature>
<dbReference type="SUPFAM" id="SSF103473">
    <property type="entry name" value="MFS general substrate transporter"/>
    <property type="match status" value="1"/>
</dbReference>
<dbReference type="Pfam" id="PF07690">
    <property type="entry name" value="MFS_1"/>
    <property type="match status" value="2"/>
</dbReference>
<feature type="transmembrane region" description="Helical" evidence="5">
    <location>
        <begin position="99"/>
        <end position="118"/>
    </location>
</feature>
<keyword evidence="2 5" id="KW-0812">Transmembrane</keyword>
<evidence type="ECO:0000256" key="5">
    <source>
        <dbReference type="SAM" id="Phobius"/>
    </source>
</evidence>
<feature type="transmembrane region" description="Helical" evidence="5">
    <location>
        <begin position="191"/>
        <end position="211"/>
    </location>
</feature>
<dbReference type="GO" id="GO:0046943">
    <property type="term" value="F:carboxylic acid transmembrane transporter activity"/>
    <property type="evidence" value="ECO:0007669"/>
    <property type="project" value="TreeGrafter"/>
</dbReference>
<dbReference type="PROSITE" id="PS50850">
    <property type="entry name" value="MFS"/>
    <property type="match status" value="1"/>
</dbReference>
<dbReference type="EMBL" id="LKHV01000019">
    <property type="protein sequence ID" value="KRG17306.1"/>
    <property type="molecule type" value="Genomic_DNA"/>
</dbReference>
<feature type="transmembrane region" description="Helical" evidence="5">
    <location>
        <begin position="307"/>
        <end position="325"/>
    </location>
</feature>
<evidence type="ECO:0000256" key="4">
    <source>
        <dbReference type="ARBA" id="ARBA00023136"/>
    </source>
</evidence>
<comment type="subcellular location">
    <subcellularLocation>
        <location evidence="1">Membrane</location>
        <topology evidence="1">Multi-pass membrane protein</topology>
    </subcellularLocation>
</comment>
<feature type="transmembrane region" description="Helical" evidence="5">
    <location>
        <begin position="232"/>
        <end position="255"/>
    </location>
</feature>
<comment type="caution">
    <text evidence="7">The sequence shown here is derived from an EMBL/GenBank/DDBJ whole genome shotgun (WGS) entry which is preliminary data.</text>
</comment>
<proteinExistence type="predicted"/>
<evidence type="ECO:0000256" key="1">
    <source>
        <dbReference type="ARBA" id="ARBA00004141"/>
    </source>
</evidence>
<organism evidence="7">
    <name type="scientific">Candidatus Berkiella cookevillensis</name>
    <dbReference type="NCBI Taxonomy" id="437022"/>
    <lineage>
        <taxon>Bacteria</taxon>
        <taxon>Pseudomonadati</taxon>
        <taxon>Pseudomonadota</taxon>
        <taxon>Gammaproteobacteria</taxon>
        <taxon>Candidatus Berkiellales</taxon>
        <taxon>Candidatus Berkiellaceae</taxon>
        <taxon>Candidatus Berkiella</taxon>
    </lineage>
</organism>
<feature type="transmembrane region" description="Helical" evidence="5">
    <location>
        <begin position="275"/>
        <end position="295"/>
    </location>
</feature>
<keyword evidence="3 5" id="KW-1133">Transmembrane helix</keyword>
<dbReference type="PATRIC" id="fig|1590042.3.peg.2514"/>
<evidence type="ECO:0000256" key="2">
    <source>
        <dbReference type="ARBA" id="ARBA00022692"/>
    </source>
</evidence>
<evidence type="ECO:0000313" key="7">
    <source>
        <dbReference type="EMBL" id="KRG17306.1"/>
    </source>
</evidence>
<feature type="transmembrane region" description="Helical" evidence="5">
    <location>
        <begin position="331"/>
        <end position="355"/>
    </location>
</feature>
<accession>A0A0Q9YIG3</accession>
<sequence length="439" mass="48783">MLLSLGKYSNKRRNKKAMLSPENKLSGLGLLVWGICALFFMYEFSLRTILGTFQYSIMYDLSLSPFSFSVLSTTAFLLTYGLMQLPAGFIVDRYGLKKTLAFAISICVISSIAFSFSYQFKTAVIVRMIMGVGASFGFICLLVAVYDWMPKKFYGLFIGLSQFIGTMGPMLSAGPLNSLALNAKADWRTILLSLGFLGGILLVFVILYVKNNEDNIGVFRVIKKPEPIKKDLLRVIGQSQVWLIALYSALVYFTIEYLSENEGKAFLELNGFSSHYSSYMITIGWLGYAISCPLLGVLSDIFKRRKMVMIMAALLSFISIIFIVYQPISKTIVACAFFFLGFGAGGQSVAFAIMAEQCSKTYLAVGLAFNNTMITILSSVNAPVIGWLLNYNNNAGTLSLADYYFAFPFVITLIAFSIIISVFFIKETFCRPTKGFTFV</sequence>
<dbReference type="Gene3D" id="1.20.1250.20">
    <property type="entry name" value="MFS general substrate transporter like domains"/>
    <property type="match status" value="2"/>
</dbReference>
<feature type="transmembrane region" description="Helical" evidence="5">
    <location>
        <begin position="362"/>
        <end position="385"/>
    </location>
</feature>
<dbReference type="PANTHER" id="PTHR23508">
    <property type="entry name" value="CARBOXYLIC ACID TRANSPORTER PROTEIN HOMOLOG"/>
    <property type="match status" value="1"/>
</dbReference>
<dbReference type="InterPro" id="IPR011701">
    <property type="entry name" value="MFS"/>
</dbReference>
<dbReference type="PANTHER" id="PTHR23508:SF10">
    <property type="entry name" value="CARBOXYLIC ACID TRANSPORTER PROTEIN HOMOLOG"/>
    <property type="match status" value="1"/>
</dbReference>
<keyword evidence="4 5" id="KW-0472">Membrane</keyword>
<protein>
    <submittedName>
        <fullName evidence="7">L-galactonate transporter</fullName>
    </submittedName>
</protein>
<feature type="domain" description="Major facilitator superfamily (MFS) profile" evidence="6">
    <location>
        <begin position="31"/>
        <end position="429"/>
    </location>
</feature>
<feature type="transmembrane region" description="Helical" evidence="5">
    <location>
        <begin position="66"/>
        <end position="87"/>
    </location>
</feature>
<feature type="transmembrane region" description="Helical" evidence="5">
    <location>
        <begin position="124"/>
        <end position="146"/>
    </location>
</feature>
<dbReference type="AlphaFoldDB" id="A0A0Q9YIG3"/>
<evidence type="ECO:0000259" key="6">
    <source>
        <dbReference type="PROSITE" id="PS50850"/>
    </source>
</evidence>
<dbReference type="InterPro" id="IPR020846">
    <property type="entry name" value="MFS_dom"/>
</dbReference>
<dbReference type="InterPro" id="IPR036259">
    <property type="entry name" value="MFS_trans_sf"/>
</dbReference>
<dbReference type="GO" id="GO:0005886">
    <property type="term" value="C:plasma membrane"/>
    <property type="evidence" value="ECO:0007669"/>
    <property type="project" value="TreeGrafter"/>
</dbReference>
<evidence type="ECO:0000256" key="3">
    <source>
        <dbReference type="ARBA" id="ARBA00022989"/>
    </source>
</evidence>
<dbReference type="STRING" id="437022.CC99x_02454"/>